<accession>A0ABT2CT50</accession>
<proteinExistence type="predicted"/>
<reference evidence="2 3" key="1">
    <citation type="submission" date="2022-08" db="EMBL/GenBank/DDBJ databases">
        <title>Reclassification of Massilia species as members of the genera Telluria, Duganella, Pseudoduganella, Mokoshia gen. nov. and Zemynaea gen. nov. using orthogonal and non-orthogonal genome-based approaches.</title>
        <authorList>
            <person name="Bowman J.P."/>
        </authorList>
    </citation>
    <scope>NUCLEOTIDE SEQUENCE [LARGE SCALE GENOMIC DNA]</scope>
    <source>
        <strain evidence="2 3">JCM 31606</strain>
    </source>
</reference>
<name>A0ABT2CT50_9BURK</name>
<dbReference type="InterPro" id="IPR025282">
    <property type="entry name" value="DUF4214"/>
</dbReference>
<organism evidence="2 3">
    <name type="scientific">Massilia terrae</name>
    <dbReference type="NCBI Taxonomy" id="1811224"/>
    <lineage>
        <taxon>Bacteria</taxon>
        <taxon>Pseudomonadati</taxon>
        <taxon>Pseudomonadota</taxon>
        <taxon>Betaproteobacteria</taxon>
        <taxon>Burkholderiales</taxon>
        <taxon>Oxalobacteraceae</taxon>
        <taxon>Telluria group</taxon>
        <taxon>Massilia</taxon>
    </lineage>
</organism>
<sequence>MLIGVVLAALAGCSGDASQAPPPQLAAQVTSRSASDYYPALQAIYVADFGRPADPAGMAWHANNLLAAGAPTTVAGLLQAYQSSVAVRAVIDAFGNSAEYNALYAGDDDRFVTAIYQSLFNRVPDDAGKQWWLNAIRSGSMSRTQAALTILSSARDSDVDRIAIKTREAAAFTDALGGELQRMAYDGLDANVLARTMLAGAQPGRDDAALAKSVSDTVAQLVQQSGAGFHWDIAANVPPDQAAIVKGAAVLAQTFIDSKLGGGLPAAVRTATTFKVVASGLGNQELGGGGSCCTALAVGPGGSSQLRPFIDVKHSDWDRPADSSVYAHWTQLADHQKVVVHEYTHAWQSSLGCLSISVQPLGFWINEGLAEFVANEAMFAQGSMSRADVRQFMLQSADYTGELGMPLRQLGGTSAAVWPGHIGYLAIDYLVGRAPAGIGAVRILCEQVAAGATTAAAFRTAFGVDMDSFYTDFEALRPQLVIQARQGG</sequence>
<evidence type="ECO:0000259" key="1">
    <source>
        <dbReference type="Pfam" id="PF13946"/>
    </source>
</evidence>
<dbReference type="Proteomes" id="UP001204621">
    <property type="component" value="Unassembled WGS sequence"/>
</dbReference>
<evidence type="ECO:0000313" key="3">
    <source>
        <dbReference type="Proteomes" id="UP001204621"/>
    </source>
</evidence>
<comment type="caution">
    <text evidence="2">The sequence shown here is derived from an EMBL/GenBank/DDBJ whole genome shotgun (WGS) entry which is preliminary data.</text>
</comment>
<keyword evidence="3" id="KW-1185">Reference proteome</keyword>
<dbReference type="EMBL" id="JANUGU010000001">
    <property type="protein sequence ID" value="MCS0657146.1"/>
    <property type="molecule type" value="Genomic_DNA"/>
</dbReference>
<dbReference type="RefSeq" id="WP_258810303.1">
    <property type="nucleotide sequence ID" value="NZ_JANUGU010000001.1"/>
</dbReference>
<protein>
    <submittedName>
        <fullName evidence="2">DUF4214 domain-containing protein</fullName>
    </submittedName>
</protein>
<dbReference type="Pfam" id="PF13946">
    <property type="entry name" value="DUF4214"/>
    <property type="match status" value="1"/>
</dbReference>
<evidence type="ECO:0000313" key="2">
    <source>
        <dbReference type="EMBL" id="MCS0657146.1"/>
    </source>
</evidence>
<gene>
    <name evidence="2" type="ORF">NX778_03610</name>
</gene>
<feature type="domain" description="DUF4214" evidence="1">
    <location>
        <begin position="93"/>
        <end position="154"/>
    </location>
</feature>